<keyword evidence="1" id="KW-0812">Transmembrane</keyword>
<evidence type="ECO:0000256" key="1">
    <source>
        <dbReference type="SAM" id="Phobius"/>
    </source>
</evidence>
<keyword evidence="1" id="KW-0472">Membrane</keyword>
<feature type="transmembrane region" description="Helical" evidence="1">
    <location>
        <begin position="138"/>
        <end position="157"/>
    </location>
</feature>
<reference evidence="2" key="1">
    <citation type="submission" date="2021-01" db="EMBL/GenBank/DDBJ databases">
        <title>Whole genome shotgun sequence of Acrocarpospora phusangensis NBRC 108782.</title>
        <authorList>
            <person name="Komaki H."/>
            <person name="Tamura T."/>
        </authorList>
    </citation>
    <scope>NUCLEOTIDE SEQUENCE</scope>
    <source>
        <strain evidence="2">NBRC 108782</strain>
    </source>
</reference>
<keyword evidence="1" id="KW-1133">Transmembrane helix</keyword>
<dbReference type="Proteomes" id="UP000640052">
    <property type="component" value="Unassembled WGS sequence"/>
</dbReference>
<evidence type="ECO:0000313" key="3">
    <source>
        <dbReference type="Proteomes" id="UP000640052"/>
    </source>
</evidence>
<feature type="transmembrane region" description="Helical" evidence="1">
    <location>
        <begin position="72"/>
        <end position="93"/>
    </location>
</feature>
<gene>
    <name evidence="2" type="ORF">Aph01nite_66700</name>
</gene>
<protein>
    <submittedName>
        <fullName evidence="2">Uncharacterized protein</fullName>
    </submittedName>
</protein>
<accession>A0A919QL93</accession>
<feature type="transmembrane region" description="Helical" evidence="1">
    <location>
        <begin position="43"/>
        <end position="65"/>
    </location>
</feature>
<evidence type="ECO:0000313" key="2">
    <source>
        <dbReference type="EMBL" id="GIH28360.1"/>
    </source>
</evidence>
<keyword evidence="3" id="KW-1185">Reference proteome</keyword>
<name>A0A919QL93_9ACTN</name>
<dbReference type="AlphaFoldDB" id="A0A919QL93"/>
<comment type="caution">
    <text evidence="2">The sequence shown here is derived from an EMBL/GenBank/DDBJ whole genome shotgun (WGS) entry which is preliminary data.</text>
</comment>
<organism evidence="2 3">
    <name type="scientific">Acrocarpospora phusangensis</name>
    <dbReference type="NCBI Taxonomy" id="1070424"/>
    <lineage>
        <taxon>Bacteria</taxon>
        <taxon>Bacillati</taxon>
        <taxon>Actinomycetota</taxon>
        <taxon>Actinomycetes</taxon>
        <taxon>Streptosporangiales</taxon>
        <taxon>Streptosporangiaceae</taxon>
        <taxon>Acrocarpospora</taxon>
    </lineage>
</organism>
<sequence>MSSLAAGAGFGAATSLVNAISHSYADLESSAYTTSGWSVAEIMSVLLDSGWAWAGLAVAVGWLVTRPGERGAAALTHGAAAGVLALIAAVAVYGAVDIIRNDAPIAWYLPEAIVWWISSVILGGPLGAVGACARQPGVLGLLARLTVPVGATVQMILLPPGRNEVVRVIGQTVVWTAAAVSIGIVVVHYLFATRRRRSESADRPASTSTKHSST</sequence>
<feature type="transmembrane region" description="Helical" evidence="1">
    <location>
        <begin position="113"/>
        <end position="131"/>
    </location>
</feature>
<dbReference type="EMBL" id="BOOA01000079">
    <property type="protein sequence ID" value="GIH28360.1"/>
    <property type="molecule type" value="Genomic_DNA"/>
</dbReference>
<feature type="transmembrane region" description="Helical" evidence="1">
    <location>
        <begin position="169"/>
        <end position="191"/>
    </location>
</feature>
<proteinExistence type="predicted"/>